<proteinExistence type="predicted"/>
<gene>
    <name evidence="2" type="ORF">DBV15_11884</name>
</gene>
<evidence type="ECO:0000313" key="3">
    <source>
        <dbReference type="Proteomes" id="UP000310200"/>
    </source>
</evidence>
<accession>A0A4S2KRB2</accession>
<dbReference type="Pfam" id="PF21788">
    <property type="entry name" value="TNP-like_GBD"/>
    <property type="match status" value="1"/>
</dbReference>
<name>A0A4S2KRB2_9HYME</name>
<keyword evidence="3" id="KW-1185">Reference proteome</keyword>
<comment type="caution">
    <text evidence="2">The sequence shown here is derived from an EMBL/GenBank/DDBJ whole genome shotgun (WGS) entry which is preliminary data.</text>
</comment>
<dbReference type="InterPro" id="IPR048366">
    <property type="entry name" value="TNP-like_GBD"/>
</dbReference>
<sequence>MKRNFEKRKQAQTFEVGNVEVVPLFDPPHLIKGIRNNLLTKDLTINCDEKEKRITSWDVIKTAWIMDKKLNTIRPQLKKITKEHIEEDKIKKMRVKHATQVLSGTLKIDTEEGITTAETVLFFNDLFDSVNGSEVSKNDLRSPVTEDSAHHAFWTDAKNRLRKMCYVHKVTGESISVPSLKN</sequence>
<evidence type="ECO:0000259" key="1">
    <source>
        <dbReference type="Pfam" id="PF21788"/>
    </source>
</evidence>
<feature type="domain" description="Transposable element P transposase-like GTP-binding insertion" evidence="1">
    <location>
        <begin position="29"/>
        <end position="139"/>
    </location>
</feature>
<organism evidence="2 3">
    <name type="scientific">Temnothorax longispinosus</name>
    <dbReference type="NCBI Taxonomy" id="300112"/>
    <lineage>
        <taxon>Eukaryota</taxon>
        <taxon>Metazoa</taxon>
        <taxon>Ecdysozoa</taxon>
        <taxon>Arthropoda</taxon>
        <taxon>Hexapoda</taxon>
        <taxon>Insecta</taxon>
        <taxon>Pterygota</taxon>
        <taxon>Neoptera</taxon>
        <taxon>Endopterygota</taxon>
        <taxon>Hymenoptera</taxon>
        <taxon>Apocrita</taxon>
        <taxon>Aculeata</taxon>
        <taxon>Formicoidea</taxon>
        <taxon>Formicidae</taxon>
        <taxon>Myrmicinae</taxon>
        <taxon>Temnothorax</taxon>
    </lineage>
</organism>
<dbReference type="Proteomes" id="UP000310200">
    <property type="component" value="Unassembled WGS sequence"/>
</dbReference>
<protein>
    <recommendedName>
        <fullName evidence="1">Transposable element P transposase-like GTP-binding insertion domain-containing protein</fullName>
    </recommendedName>
</protein>
<dbReference type="EMBL" id="QBLH01001916">
    <property type="protein sequence ID" value="TGZ50609.1"/>
    <property type="molecule type" value="Genomic_DNA"/>
</dbReference>
<dbReference type="AlphaFoldDB" id="A0A4S2KRB2"/>
<evidence type="ECO:0000313" key="2">
    <source>
        <dbReference type="EMBL" id="TGZ50609.1"/>
    </source>
</evidence>
<reference evidence="2 3" key="1">
    <citation type="journal article" date="2019" name="Philos. Trans. R. Soc. Lond., B, Biol. Sci.">
        <title>Ant behaviour and brain gene expression of defending hosts depend on the ecological success of the intruding social parasite.</title>
        <authorList>
            <person name="Kaur R."/>
            <person name="Stoldt M."/>
            <person name="Jongepier E."/>
            <person name="Feldmeyer B."/>
            <person name="Menzel F."/>
            <person name="Bornberg-Bauer E."/>
            <person name="Foitzik S."/>
        </authorList>
    </citation>
    <scope>NUCLEOTIDE SEQUENCE [LARGE SCALE GENOMIC DNA]</scope>
    <source>
        <tissue evidence="2">Whole body</tissue>
    </source>
</reference>